<dbReference type="PANTHER" id="PTHR43071:SF1">
    <property type="entry name" value="2-AMINO-4-HYDROXY-6-HYDROXYMETHYLDIHYDROPTERIDINE PYROPHOSPHOKINASE"/>
    <property type="match status" value="1"/>
</dbReference>
<dbReference type="SUPFAM" id="SSF55083">
    <property type="entry name" value="6-hydroxymethyl-7,8-dihydropterin pyrophosphokinase, HPPK"/>
    <property type="match status" value="1"/>
</dbReference>
<dbReference type="AlphaFoldDB" id="A0A644ZU93"/>
<reference evidence="9" key="1">
    <citation type="submission" date="2019-08" db="EMBL/GenBank/DDBJ databases">
        <authorList>
            <person name="Kucharzyk K."/>
            <person name="Murdoch R.W."/>
            <person name="Higgins S."/>
            <person name="Loffler F."/>
        </authorList>
    </citation>
    <scope>NUCLEOTIDE SEQUENCE</scope>
</reference>
<dbReference type="UniPathway" id="UPA00077">
    <property type="reaction ID" value="UER00155"/>
</dbReference>
<sequence length="172" mass="20052">MKYYILFGSNEGDRLEILKSVFVDLKSTYGEMTFSSLYESEPWGFESQNNFLNIIFAFDSTNTPHKVLSYLHHLELKYGRTRDNKLTGYQSRTIDLDILLCDSSIVNTETLQIPHPRLHLRRFTLEPLNELDSEYLHPVLKLKVSNLLNSCDDKSSVKVLMDLNQLKKYLLL</sequence>
<keyword evidence="5" id="KW-0418">Kinase</keyword>
<dbReference type="EC" id="2.7.6.3" evidence="2"/>
<evidence type="ECO:0000256" key="4">
    <source>
        <dbReference type="ARBA" id="ARBA00022741"/>
    </source>
</evidence>
<dbReference type="GO" id="GO:0046654">
    <property type="term" value="P:tetrahydrofolate biosynthetic process"/>
    <property type="evidence" value="ECO:0007669"/>
    <property type="project" value="UniProtKB-UniPathway"/>
</dbReference>
<feature type="domain" description="7,8-dihydro-6-hydroxymethylpterin-pyrophosphokinase" evidence="8">
    <location>
        <begin position="4"/>
        <end position="132"/>
    </location>
</feature>
<dbReference type="Gene3D" id="3.30.70.560">
    <property type="entry name" value="7,8-Dihydro-6-hydroxymethylpterin-pyrophosphokinase HPPK"/>
    <property type="match status" value="1"/>
</dbReference>
<evidence type="ECO:0000256" key="3">
    <source>
        <dbReference type="ARBA" id="ARBA00022679"/>
    </source>
</evidence>
<dbReference type="InterPro" id="IPR000550">
    <property type="entry name" value="Hppk"/>
</dbReference>
<dbReference type="Pfam" id="PF01288">
    <property type="entry name" value="HPPK"/>
    <property type="match status" value="1"/>
</dbReference>
<organism evidence="9">
    <name type="scientific">bioreactor metagenome</name>
    <dbReference type="NCBI Taxonomy" id="1076179"/>
    <lineage>
        <taxon>unclassified sequences</taxon>
        <taxon>metagenomes</taxon>
        <taxon>ecological metagenomes</taxon>
    </lineage>
</organism>
<keyword evidence="4" id="KW-0547">Nucleotide-binding</keyword>
<evidence type="ECO:0000259" key="8">
    <source>
        <dbReference type="Pfam" id="PF01288"/>
    </source>
</evidence>
<proteinExistence type="predicted"/>
<dbReference type="NCBIfam" id="TIGR01498">
    <property type="entry name" value="folK"/>
    <property type="match status" value="1"/>
</dbReference>
<evidence type="ECO:0000256" key="6">
    <source>
        <dbReference type="ARBA" id="ARBA00022840"/>
    </source>
</evidence>
<comment type="caution">
    <text evidence="9">The sequence shown here is derived from an EMBL/GenBank/DDBJ whole genome shotgun (WGS) entry which is preliminary data.</text>
</comment>
<accession>A0A644ZU93</accession>
<dbReference type="GO" id="GO:0046656">
    <property type="term" value="P:folic acid biosynthetic process"/>
    <property type="evidence" value="ECO:0007669"/>
    <property type="project" value="UniProtKB-KW"/>
</dbReference>
<dbReference type="CDD" id="cd00483">
    <property type="entry name" value="HPPK"/>
    <property type="match status" value="1"/>
</dbReference>
<evidence type="ECO:0000256" key="2">
    <source>
        <dbReference type="ARBA" id="ARBA00013253"/>
    </source>
</evidence>
<dbReference type="InterPro" id="IPR035907">
    <property type="entry name" value="Hppk_sf"/>
</dbReference>
<evidence type="ECO:0000256" key="7">
    <source>
        <dbReference type="ARBA" id="ARBA00022909"/>
    </source>
</evidence>
<dbReference type="EMBL" id="VSSQ01010420">
    <property type="protein sequence ID" value="MPM44296.1"/>
    <property type="molecule type" value="Genomic_DNA"/>
</dbReference>
<dbReference type="GO" id="GO:0003848">
    <property type="term" value="F:2-amino-4-hydroxy-6-hydroxymethyldihydropteridine diphosphokinase activity"/>
    <property type="evidence" value="ECO:0007669"/>
    <property type="project" value="UniProtKB-EC"/>
</dbReference>
<keyword evidence="6" id="KW-0067">ATP-binding</keyword>
<dbReference type="PANTHER" id="PTHR43071">
    <property type="entry name" value="2-AMINO-4-HYDROXY-6-HYDROXYMETHYLDIHYDROPTERIDINE PYROPHOSPHOKINASE"/>
    <property type="match status" value="1"/>
</dbReference>
<gene>
    <name evidence="9" type="ORF">SDC9_90974</name>
</gene>
<keyword evidence="3" id="KW-0808">Transferase</keyword>
<comment type="pathway">
    <text evidence="1">Cofactor biosynthesis; tetrahydrofolate biosynthesis; 2-amino-4-hydroxy-6-hydroxymethyl-7,8-dihydropteridine diphosphate from 7,8-dihydroneopterin triphosphate: step 4/4.</text>
</comment>
<keyword evidence="7" id="KW-0289">Folate biosynthesis</keyword>
<protein>
    <recommendedName>
        <fullName evidence="2">2-amino-4-hydroxy-6-hydroxymethyldihydropteridine diphosphokinase</fullName>
        <ecNumber evidence="2">2.7.6.3</ecNumber>
    </recommendedName>
</protein>
<evidence type="ECO:0000313" key="9">
    <source>
        <dbReference type="EMBL" id="MPM44296.1"/>
    </source>
</evidence>
<evidence type="ECO:0000256" key="1">
    <source>
        <dbReference type="ARBA" id="ARBA00005051"/>
    </source>
</evidence>
<evidence type="ECO:0000256" key="5">
    <source>
        <dbReference type="ARBA" id="ARBA00022777"/>
    </source>
</evidence>
<dbReference type="GO" id="GO:0016301">
    <property type="term" value="F:kinase activity"/>
    <property type="evidence" value="ECO:0007669"/>
    <property type="project" value="UniProtKB-KW"/>
</dbReference>
<name>A0A644ZU93_9ZZZZ</name>
<dbReference type="GO" id="GO:0005524">
    <property type="term" value="F:ATP binding"/>
    <property type="evidence" value="ECO:0007669"/>
    <property type="project" value="UniProtKB-KW"/>
</dbReference>